<dbReference type="Gene3D" id="3.40.50.2000">
    <property type="entry name" value="Glycogen Phosphorylase B"/>
    <property type="match status" value="2"/>
</dbReference>
<dbReference type="Proteomes" id="UP000177230">
    <property type="component" value="Unassembled WGS sequence"/>
</dbReference>
<dbReference type="PANTHER" id="PTHR12526">
    <property type="entry name" value="GLYCOSYLTRANSFERASE"/>
    <property type="match status" value="1"/>
</dbReference>
<name>A0A1F5RG29_9BACT</name>
<dbReference type="PANTHER" id="PTHR12526:SF630">
    <property type="entry name" value="GLYCOSYLTRANSFERASE"/>
    <property type="match status" value="1"/>
</dbReference>
<evidence type="ECO:0000313" key="3">
    <source>
        <dbReference type="Proteomes" id="UP000177230"/>
    </source>
</evidence>
<evidence type="ECO:0000259" key="1">
    <source>
        <dbReference type="Pfam" id="PF00534"/>
    </source>
</evidence>
<gene>
    <name evidence="2" type="ORF">A2024_05270</name>
</gene>
<organism evidence="2 3">
    <name type="scientific">Candidatus Edwardsbacteria bacterium GWF2_54_11</name>
    <dbReference type="NCBI Taxonomy" id="1817851"/>
    <lineage>
        <taxon>Bacteria</taxon>
        <taxon>Candidatus Edwardsiibacteriota</taxon>
    </lineage>
</organism>
<dbReference type="InterPro" id="IPR001296">
    <property type="entry name" value="Glyco_trans_1"/>
</dbReference>
<dbReference type="Pfam" id="PF00534">
    <property type="entry name" value="Glycos_transf_1"/>
    <property type="match status" value="1"/>
</dbReference>
<feature type="domain" description="Glycosyl transferase family 1" evidence="1">
    <location>
        <begin position="52"/>
        <end position="216"/>
    </location>
</feature>
<dbReference type="AlphaFoldDB" id="A0A1F5RG29"/>
<proteinExistence type="predicted"/>
<comment type="caution">
    <text evidence="2">The sequence shown here is derived from an EMBL/GenBank/DDBJ whole genome shotgun (WGS) entry which is preliminary data.</text>
</comment>
<dbReference type="SUPFAM" id="SSF53756">
    <property type="entry name" value="UDP-Glycosyltransferase/glycogen phosphorylase"/>
    <property type="match status" value="1"/>
</dbReference>
<accession>A0A1F5RG29</accession>
<dbReference type="EMBL" id="MFFM01000019">
    <property type="protein sequence ID" value="OGF13396.1"/>
    <property type="molecule type" value="Genomic_DNA"/>
</dbReference>
<sequence>MLWPLADGIISNTNIGRIRLTQFIGIPENKTYFVPNGYNLDKFNALSERGAVRRELNLKNDCFLAVITGSIKPVKNHQMLVKAAAMAIEKKKNIFFLVVGQGVAEKEIRELVKESGLMNNFRFLGQRLDVPNLLAASNVGLLTSKWEGFSNSILEYMATGLPVVATDVGGVRDLITPDKTGYLVPSDDAPAMAQKLLELFNDPIKSRAMGQAGKEWVQANCDFMQLARKTENIYREIYNLKANKK</sequence>
<protein>
    <recommendedName>
        <fullName evidence="1">Glycosyl transferase family 1 domain-containing protein</fullName>
    </recommendedName>
</protein>
<evidence type="ECO:0000313" key="2">
    <source>
        <dbReference type="EMBL" id="OGF13396.1"/>
    </source>
</evidence>
<reference evidence="2 3" key="1">
    <citation type="journal article" date="2016" name="Nat. Commun.">
        <title>Thousands of microbial genomes shed light on interconnected biogeochemical processes in an aquifer system.</title>
        <authorList>
            <person name="Anantharaman K."/>
            <person name="Brown C.T."/>
            <person name="Hug L.A."/>
            <person name="Sharon I."/>
            <person name="Castelle C.J."/>
            <person name="Probst A.J."/>
            <person name="Thomas B.C."/>
            <person name="Singh A."/>
            <person name="Wilkins M.J."/>
            <person name="Karaoz U."/>
            <person name="Brodie E.L."/>
            <person name="Williams K.H."/>
            <person name="Hubbard S.S."/>
            <person name="Banfield J.F."/>
        </authorList>
    </citation>
    <scope>NUCLEOTIDE SEQUENCE [LARGE SCALE GENOMIC DNA]</scope>
</reference>
<dbReference type="GO" id="GO:0016757">
    <property type="term" value="F:glycosyltransferase activity"/>
    <property type="evidence" value="ECO:0007669"/>
    <property type="project" value="InterPro"/>
</dbReference>